<comment type="caution">
    <text evidence="1">The sequence shown here is derived from an EMBL/GenBank/DDBJ whole genome shotgun (WGS) entry which is preliminary data.</text>
</comment>
<dbReference type="AlphaFoldDB" id="A0A8H3QWG5"/>
<reference evidence="1" key="1">
    <citation type="submission" date="2019-10" db="EMBL/GenBank/DDBJ databases">
        <title>Conservation and host-specific expression of non-tandemly repeated heterogenous ribosome RNA gene in arbuscular mycorrhizal fungi.</title>
        <authorList>
            <person name="Maeda T."/>
            <person name="Kobayashi Y."/>
            <person name="Nakagawa T."/>
            <person name="Ezawa T."/>
            <person name="Yamaguchi K."/>
            <person name="Bino T."/>
            <person name="Nishimoto Y."/>
            <person name="Shigenobu S."/>
            <person name="Kawaguchi M."/>
        </authorList>
    </citation>
    <scope>NUCLEOTIDE SEQUENCE</scope>
    <source>
        <strain evidence="1">HR1</strain>
    </source>
</reference>
<proteinExistence type="predicted"/>
<gene>
    <name evidence="1" type="ORF">RCL2_002123900</name>
</gene>
<accession>A0A8H3QWG5</accession>
<protein>
    <submittedName>
        <fullName evidence="1">Uncharacterized protein</fullName>
    </submittedName>
</protein>
<dbReference type="Proteomes" id="UP000615446">
    <property type="component" value="Unassembled WGS sequence"/>
</dbReference>
<sequence>MIYYFCLGTSLSLEIKSLIAETPTTYTKFYTKNAILIILLLSKYCKAQKNKLNLSSITCRSVNQKGIRYIYIISEILFRTQQM</sequence>
<dbReference type="OrthoDB" id="10501330at2759"/>
<organism evidence="1 2">
    <name type="scientific">Rhizophagus clarus</name>
    <dbReference type="NCBI Taxonomy" id="94130"/>
    <lineage>
        <taxon>Eukaryota</taxon>
        <taxon>Fungi</taxon>
        <taxon>Fungi incertae sedis</taxon>
        <taxon>Mucoromycota</taxon>
        <taxon>Glomeromycotina</taxon>
        <taxon>Glomeromycetes</taxon>
        <taxon>Glomerales</taxon>
        <taxon>Glomeraceae</taxon>
        <taxon>Rhizophagus</taxon>
    </lineage>
</organism>
<evidence type="ECO:0000313" key="1">
    <source>
        <dbReference type="EMBL" id="GES94506.1"/>
    </source>
</evidence>
<evidence type="ECO:0000313" key="2">
    <source>
        <dbReference type="Proteomes" id="UP000615446"/>
    </source>
</evidence>
<dbReference type="EMBL" id="BLAL01000236">
    <property type="protein sequence ID" value="GES94506.1"/>
    <property type="molecule type" value="Genomic_DNA"/>
</dbReference>
<name>A0A8H3QWG5_9GLOM</name>